<dbReference type="InterPro" id="IPR029057">
    <property type="entry name" value="PRTase-like"/>
</dbReference>
<dbReference type="SUPFAM" id="SSF53271">
    <property type="entry name" value="PRTase-like"/>
    <property type="match status" value="1"/>
</dbReference>
<sequence>MTACDAFECFENAGLKTPAIDNRLFIAYCLAVRGTDGEKASVTADDVVNVYKNDGALLQGHFLLSSGLHSDTYLQSAKVLQNPEHAAALCAAMVAGIPADLRQQIQCVVGPAMGAVLVSYECGRALGLRSLFTERENGEMVLRRGFALSPGEAVLVVEDITTTGGSTRECIAAVEAAGGKVVASSAIIDRSAGFQDFDGVPFYPLLRLPVRTWSAEACPLCAAGDVPVKPGSRGLR</sequence>
<evidence type="ECO:0000259" key="8">
    <source>
        <dbReference type="Pfam" id="PF00156"/>
    </source>
</evidence>
<dbReference type="EC" id="2.4.2.10" evidence="2 7"/>
<evidence type="ECO:0000256" key="2">
    <source>
        <dbReference type="ARBA" id="ARBA00011971"/>
    </source>
</evidence>
<dbReference type="NCBIfam" id="TIGR01367">
    <property type="entry name" value="pyrE_Therm"/>
    <property type="match status" value="1"/>
</dbReference>
<comment type="pathway">
    <text evidence="1 7">Pyrimidine metabolism; UMP biosynthesis via de novo pathway; UMP from orotate: step 1/2.</text>
</comment>
<dbReference type="InterPro" id="IPR000836">
    <property type="entry name" value="PRTase_dom"/>
</dbReference>
<dbReference type="GO" id="GO:0000287">
    <property type="term" value="F:magnesium ion binding"/>
    <property type="evidence" value="ECO:0007669"/>
    <property type="project" value="UniProtKB-UniRule"/>
</dbReference>
<keyword evidence="3 7" id="KW-0328">Glycosyltransferase</keyword>
<comment type="catalytic activity">
    <reaction evidence="7">
        <text>orotidine 5'-phosphate + diphosphate = orotate + 5-phospho-alpha-D-ribose 1-diphosphate</text>
        <dbReference type="Rhea" id="RHEA:10380"/>
        <dbReference type="ChEBI" id="CHEBI:30839"/>
        <dbReference type="ChEBI" id="CHEBI:33019"/>
        <dbReference type="ChEBI" id="CHEBI:57538"/>
        <dbReference type="ChEBI" id="CHEBI:58017"/>
        <dbReference type="EC" id="2.4.2.10"/>
    </reaction>
</comment>
<dbReference type="EMBL" id="MXAV01000017">
    <property type="protein sequence ID" value="PKY11342.1"/>
    <property type="molecule type" value="Genomic_DNA"/>
</dbReference>
<evidence type="ECO:0000256" key="7">
    <source>
        <dbReference type="HAMAP-Rule" id="MF_01208"/>
    </source>
</evidence>
<dbReference type="PANTHER" id="PTHR19278:SF9">
    <property type="entry name" value="URIDINE 5'-MONOPHOSPHATE SYNTHASE"/>
    <property type="match status" value="1"/>
</dbReference>
<keyword evidence="4 7" id="KW-0808">Transferase</keyword>
<proteinExistence type="inferred from homology"/>
<dbReference type="Pfam" id="PF00156">
    <property type="entry name" value="Pribosyltran"/>
    <property type="match status" value="1"/>
</dbReference>
<dbReference type="InterPro" id="IPR023031">
    <property type="entry name" value="OPRT"/>
</dbReference>
<dbReference type="InterPro" id="IPR006273">
    <property type="entry name" value="Orotate_PRibTrfase_bac"/>
</dbReference>
<dbReference type="CDD" id="cd06223">
    <property type="entry name" value="PRTases_typeI"/>
    <property type="match status" value="1"/>
</dbReference>
<comment type="cofactor">
    <cofactor evidence="7">
        <name>Mg(2+)</name>
        <dbReference type="ChEBI" id="CHEBI:18420"/>
    </cofactor>
</comment>
<evidence type="ECO:0000256" key="3">
    <source>
        <dbReference type="ARBA" id="ARBA00022676"/>
    </source>
</evidence>
<accession>A0A2I1DN93</accession>
<gene>
    <name evidence="7" type="primary">pyrE</name>
    <name evidence="9" type="ORF">B1757_04960</name>
</gene>
<feature type="binding site" evidence="7">
    <location>
        <position position="162"/>
    </location>
    <ligand>
        <name>orotate</name>
        <dbReference type="ChEBI" id="CHEBI:30839"/>
    </ligand>
</feature>
<comment type="function">
    <text evidence="7">Catalyzes the transfer of a ribosyl phosphate group from 5-phosphoribose 1-diphosphate to orotate, leading to the formation of orotidine monophosphate (OMP).</text>
</comment>
<reference evidence="9 10" key="1">
    <citation type="submission" date="2017-03" db="EMBL/GenBank/DDBJ databases">
        <title>Draft genime sequence of the acidophilic sulfur-oxidizing bacterium Acidithiobacillus sp. SH, isolated from seawater.</title>
        <authorList>
            <person name="Sharmin S."/>
            <person name="Tokuhisa M."/>
            <person name="Kanao T."/>
            <person name="Kamimura K."/>
        </authorList>
    </citation>
    <scope>NUCLEOTIDE SEQUENCE [LARGE SCALE GENOMIC DNA]</scope>
    <source>
        <strain evidence="9 10">SH</strain>
    </source>
</reference>
<comment type="caution">
    <text evidence="7">Lacks conserved residue(s) required for the propagation of feature annotation.</text>
</comment>
<protein>
    <recommendedName>
        <fullName evidence="2 7">Orotate phosphoribosyltransferase</fullName>
        <shortName evidence="7">OPRT</shortName>
        <shortName evidence="7">OPRTase</shortName>
        <ecNumber evidence="2 7">2.4.2.10</ecNumber>
    </recommendedName>
</protein>
<comment type="caution">
    <text evidence="9">The sequence shown here is derived from an EMBL/GenBank/DDBJ whole genome shotgun (WGS) entry which is preliminary data.</text>
</comment>
<feature type="domain" description="Phosphoribosyltransferase" evidence="8">
    <location>
        <begin position="84"/>
        <end position="193"/>
    </location>
</feature>
<dbReference type="GO" id="GO:0044205">
    <property type="term" value="P:'de novo' UMP biosynthetic process"/>
    <property type="evidence" value="ECO:0007669"/>
    <property type="project" value="UniProtKB-UniRule"/>
</dbReference>
<dbReference type="PANTHER" id="PTHR19278">
    <property type="entry name" value="OROTATE PHOSPHORIBOSYLTRANSFERASE"/>
    <property type="match status" value="1"/>
</dbReference>
<comment type="similarity">
    <text evidence="7">Belongs to the purine/pyrimidine phosphoribosyltransferase family. PyrE subfamily.</text>
</comment>
<evidence type="ECO:0000256" key="6">
    <source>
        <dbReference type="ARBA" id="ARBA00022975"/>
    </source>
</evidence>
<organism evidence="9 10">
    <name type="scientific">Acidithiobacillus marinus</name>
    <dbReference type="NCBI Taxonomy" id="187490"/>
    <lineage>
        <taxon>Bacteria</taxon>
        <taxon>Pseudomonadati</taxon>
        <taxon>Pseudomonadota</taxon>
        <taxon>Acidithiobacillia</taxon>
        <taxon>Acidithiobacillales</taxon>
        <taxon>Acidithiobacillaceae</taxon>
        <taxon>Acidithiobacillus</taxon>
    </lineage>
</organism>
<keyword evidence="5 7" id="KW-0460">Magnesium</keyword>
<name>A0A2I1DN93_9PROT</name>
<evidence type="ECO:0000256" key="5">
    <source>
        <dbReference type="ARBA" id="ARBA00022842"/>
    </source>
</evidence>
<keyword evidence="10" id="KW-1185">Reference proteome</keyword>
<dbReference type="AlphaFoldDB" id="A0A2I1DN93"/>
<dbReference type="InParanoid" id="A0A2I1DN93"/>
<comment type="subunit">
    <text evidence="7">Homodimer.</text>
</comment>
<feature type="binding site" evidence="7">
    <location>
        <position position="190"/>
    </location>
    <ligand>
        <name>orotate</name>
        <dbReference type="ChEBI" id="CHEBI:30839"/>
    </ligand>
</feature>
<dbReference type="HAMAP" id="MF_01208">
    <property type="entry name" value="PyrE"/>
    <property type="match status" value="1"/>
</dbReference>
<dbReference type="OrthoDB" id="9783570at2"/>
<dbReference type="UniPathway" id="UPA00070">
    <property type="reaction ID" value="UER00119"/>
</dbReference>
<dbReference type="Proteomes" id="UP000234329">
    <property type="component" value="Unassembled WGS sequence"/>
</dbReference>
<evidence type="ECO:0000256" key="4">
    <source>
        <dbReference type="ARBA" id="ARBA00022679"/>
    </source>
</evidence>
<evidence type="ECO:0000313" key="10">
    <source>
        <dbReference type="Proteomes" id="UP000234329"/>
    </source>
</evidence>
<keyword evidence="6 7" id="KW-0665">Pyrimidine biosynthesis</keyword>
<feature type="binding site" description="in other chain" evidence="7">
    <location>
        <begin position="158"/>
        <end position="166"/>
    </location>
    <ligand>
        <name>5-phospho-alpha-D-ribose 1-diphosphate</name>
        <dbReference type="ChEBI" id="CHEBI:58017"/>
        <note>ligand shared between dimeric partners</note>
    </ligand>
</feature>
<evidence type="ECO:0000313" key="9">
    <source>
        <dbReference type="EMBL" id="PKY11342.1"/>
    </source>
</evidence>
<evidence type="ECO:0000256" key="1">
    <source>
        <dbReference type="ARBA" id="ARBA00004889"/>
    </source>
</evidence>
<dbReference type="GO" id="GO:0019856">
    <property type="term" value="P:pyrimidine nucleobase biosynthetic process"/>
    <property type="evidence" value="ECO:0007669"/>
    <property type="project" value="InterPro"/>
</dbReference>
<dbReference type="Gene3D" id="3.40.50.2020">
    <property type="match status" value="1"/>
</dbReference>
<dbReference type="GO" id="GO:0004588">
    <property type="term" value="F:orotate phosphoribosyltransferase activity"/>
    <property type="evidence" value="ECO:0007669"/>
    <property type="project" value="UniProtKB-UniRule"/>
</dbReference>